<dbReference type="InterPro" id="IPR026029">
    <property type="entry name" value="MLI_dom"/>
</dbReference>
<evidence type="ECO:0000256" key="4">
    <source>
        <dbReference type="ARBA" id="ARBA00022823"/>
    </source>
</evidence>
<dbReference type="PROSITE" id="PS50968">
    <property type="entry name" value="BIOTINYL_LIPOYL"/>
    <property type="match status" value="1"/>
</dbReference>
<evidence type="ECO:0000259" key="9">
    <source>
        <dbReference type="PROSITE" id="PS51826"/>
    </source>
</evidence>
<dbReference type="InterPro" id="IPR050743">
    <property type="entry name" value="2-oxoacid_DH_E2_comp"/>
</dbReference>
<keyword evidence="3 6" id="KW-0808">Transferase</keyword>
<gene>
    <name evidence="10" type="ORF">R3Q59_39550</name>
</gene>
<dbReference type="InterPro" id="IPR011008">
    <property type="entry name" value="Dimeric_a/b-barrel"/>
</dbReference>
<dbReference type="Pfam" id="PF00364">
    <property type="entry name" value="Biotin_lipoyl"/>
    <property type="match status" value="1"/>
</dbReference>
<dbReference type="PANTHER" id="PTHR43178">
    <property type="entry name" value="DIHYDROLIPOAMIDE ACETYLTRANSFERASE COMPONENT OF PYRUVATE DEHYDROGENASE COMPLEX"/>
    <property type="match status" value="1"/>
</dbReference>
<dbReference type="RefSeq" id="WP_317571577.1">
    <property type="nucleotide sequence ID" value="NZ_JAWLKA010000041.1"/>
</dbReference>
<protein>
    <recommendedName>
        <fullName evidence="6">Dihydrolipoamide acetyltransferase component of pyruvate dehydrogenase complex</fullName>
        <ecNumber evidence="6">2.3.1.-</ecNumber>
    </recommendedName>
</protein>
<comment type="caution">
    <text evidence="10">The sequence shown here is derived from an EMBL/GenBank/DDBJ whole genome shotgun (WGS) entry which is preliminary data.</text>
</comment>
<evidence type="ECO:0000256" key="7">
    <source>
        <dbReference type="SAM" id="MobiDB-lite"/>
    </source>
</evidence>
<dbReference type="Pfam" id="PF00198">
    <property type="entry name" value="2-oxoacid_dh"/>
    <property type="match status" value="1"/>
</dbReference>
<dbReference type="CDD" id="cd06849">
    <property type="entry name" value="lipoyl_domain"/>
    <property type="match status" value="1"/>
</dbReference>
<dbReference type="Pfam" id="PF02817">
    <property type="entry name" value="E3_binding"/>
    <property type="match status" value="1"/>
</dbReference>
<dbReference type="InterPro" id="IPR036625">
    <property type="entry name" value="E3-bd_dom_sf"/>
</dbReference>
<dbReference type="InterPro" id="IPR001078">
    <property type="entry name" value="2-oxoacid_DH_actylTfrase"/>
</dbReference>
<dbReference type="InterPro" id="IPR004167">
    <property type="entry name" value="PSBD"/>
</dbReference>
<sequence>MTEFLVQIEFTVPPEMDQNTLQRLREHEARRATELATAGAVRRLWRVPGRWANWGLWRADSESDLHRLLASLPLFPLMSITIHPTAPHPSDPDGSSGASAASRLRLPAKDVPMPVSVTLPDLGDSVTEGTISRWLKTEGDRIEEQEPLLEVSTDKVDTEIPAPAAGILTKIIAQEGDTLAIGTELAVIDDAPDTATPVTAVPVPAAAAAPDHDQVQETDKNTTPYVTPLVRRMAVELGVDLHQVVGSGIGDRIRKSDVLAFAERNKTQPSIPAPVSPNTYLSPLIKLKTEQHALEVDTLSGTGHNGRIRLSDLPGTATSASGAAHRTDRTEKLTRLRSVIATRMVESLHTSAQLTTVIEVDVTEIGSLRAKYGTNFVNRTGVKLSYTPFFVRAAVDALTKFPAFNASLDQDAKTVTYHADLHLSMATDTDRGLLAPVIRNAGTLDLAGIAQATADLAHRARANTLTADELTGGTFTLTNTGSRGALFDTPIINQPQVAILGTGAVVDRPMVVKNAAGDKSVEIRSMVYLALTYDHRLIDGADAARFLTAIKANLEGAEFASELI</sequence>
<dbReference type="PROSITE" id="PS00189">
    <property type="entry name" value="LIPOYL"/>
    <property type="match status" value="1"/>
</dbReference>
<dbReference type="SUPFAM" id="SSF51230">
    <property type="entry name" value="Single hybrid motif"/>
    <property type="match status" value="1"/>
</dbReference>
<dbReference type="EC" id="2.3.1.-" evidence="6"/>
<dbReference type="SUPFAM" id="SSF54909">
    <property type="entry name" value="Dimeric alpha+beta barrel"/>
    <property type="match status" value="1"/>
</dbReference>
<evidence type="ECO:0000256" key="6">
    <source>
        <dbReference type="RuleBase" id="RU003423"/>
    </source>
</evidence>
<evidence type="ECO:0000259" key="8">
    <source>
        <dbReference type="PROSITE" id="PS50968"/>
    </source>
</evidence>
<dbReference type="EMBL" id="JAWLKA010000041">
    <property type="protein sequence ID" value="MDV6286578.1"/>
    <property type="molecule type" value="Genomic_DNA"/>
</dbReference>
<dbReference type="SUPFAM" id="SSF52777">
    <property type="entry name" value="CoA-dependent acyltransferases"/>
    <property type="match status" value="1"/>
</dbReference>
<feature type="region of interest" description="Disordered" evidence="7">
    <location>
        <begin position="305"/>
        <end position="326"/>
    </location>
</feature>
<comment type="similarity">
    <text evidence="2 6">Belongs to the 2-oxoacid dehydrogenase family.</text>
</comment>
<evidence type="ECO:0000256" key="1">
    <source>
        <dbReference type="ARBA" id="ARBA00001938"/>
    </source>
</evidence>
<keyword evidence="5 6" id="KW-0012">Acyltransferase</keyword>
<evidence type="ECO:0000313" key="11">
    <source>
        <dbReference type="Proteomes" id="UP001185737"/>
    </source>
</evidence>
<dbReference type="Gene3D" id="4.10.320.10">
    <property type="entry name" value="E3-binding domain"/>
    <property type="match status" value="1"/>
</dbReference>
<dbReference type="SUPFAM" id="SSF47005">
    <property type="entry name" value="Peripheral subunit-binding domain of 2-oxo acid dehydrogenase complex"/>
    <property type="match status" value="2"/>
</dbReference>
<dbReference type="InterPro" id="IPR011053">
    <property type="entry name" value="Single_hybrid_motif"/>
</dbReference>
<dbReference type="PROSITE" id="PS51826">
    <property type="entry name" value="PSBD"/>
    <property type="match status" value="1"/>
</dbReference>
<keyword evidence="4 6" id="KW-0450">Lipoyl</keyword>
<dbReference type="Pfam" id="PF02426">
    <property type="entry name" value="MIase"/>
    <property type="match status" value="1"/>
</dbReference>
<reference evidence="10 11" key="1">
    <citation type="submission" date="2023-10" db="EMBL/GenBank/DDBJ databases">
        <title>Development of a sustainable strategy for remediation of hydrocarbon-contaminated territories based on the waste exchange concept.</title>
        <authorList>
            <person name="Krivoruchko A."/>
        </authorList>
    </citation>
    <scope>NUCLEOTIDE SEQUENCE [LARGE SCALE GENOMIC DNA]</scope>
    <source>
        <strain evidence="10 11">IEGM 60</strain>
    </source>
</reference>
<dbReference type="InterPro" id="IPR000089">
    <property type="entry name" value="Biotin_lipoyl"/>
</dbReference>
<dbReference type="InterPro" id="IPR023213">
    <property type="entry name" value="CAT-like_dom_sf"/>
</dbReference>
<dbReference type="Proteomes" id="UP001185737">
    <property type="component" value="Unassembled WGS sequence"/>
</dbReference>
<proteinExistence type="inferred from homology"/>
<keyword evidence="11" id="KW-1185">Reference proteome</keyword>
<dbReference type="Gene3D" id="2.40.50.100">
    <property type="match status" value="1"/>
</dbReference>
<dbReference type="InterPro" id="IPR003016">
    <property type="entry name" value="2-oxoA_DH_lipoyl-BS"/>
</dbReference>
<feature type="domain" description="Peripheral subunit-binding (PSBD)" evidence="9">
    <location>
        <begin position="225"/>
        <end position="262"/>
    </location>
</feature>
<accession>A0ABU4CSY6</accession>
<dbReference type="Gene3D" id="3.30.559.10">
    <property type="entry name" value="Chloramphenicol acetyltransferase-like domain"/>
    <property type="match status" value="1"/>
</dbReference>
<organism evidence="10 11">
    <name type="scientific">Rhodococcus jostii</name>
    <dbReference type="NCBI Taxonomy" id="132919"/>
    <lineage>
        <taxon>Bacteria</taxon>
        <taxon>Bacillati</taxon>
        <taxon>Actinomycetota</taxon>
        <taxon>Actinomycetes</taxon>
        <taxon>Mycobacteriales</taxon>
        <taxon>Nocardiaceae</taxon>
        <taxon>Rhodococcus</taxon>
    </lineage>
</organism>
<comment type="cofactor">
    <cofactor evidence="1 6">
        <name>(R)-lipoate</name>
        <dbReference type="ChEBI" id="CHEBI:83088"/>
    </cofactor>
</comment>
<dbReference type="Gene3D" id="3.30.70.1060">
    <property type="entry name" value="Dimeric alpha+beta barrel"/>
    <property type="match status" value="1"/>
</dbReference>
<evidence type="ECO:0000256" key="3">
    <source>
        <dbReference type="ARBA" id="ARBA00022679"/>
    </source>
</evidence>
<evidence type="ECO:0000313" key="10">
    <source>
        <dbReference type="EMBL" id="MDV6286578.1"/>
    </source>
</evidence>
<dbReference type="PANTHER" id="PTHR43178:SF5">
    <property type="entry name" value="LIPOAMIDE ACYLTRANSFERASE COMPONENT OF BRANCHED-CHAIN ALPHA-KETO ACID DEHYDROGENASE COMPLEX, MITOCHONDRIAL"/>
    <property type="match status" value="1"/>
</dbReference>
<evidence type="ECO:0000256" key="5">
    <source>
        <dbReference type="ARBA" id="ARBA00023315"/>
    </source>
</evidence>
<name>A0ABU4CSY6_RHOJO</name>
<feature type="domain" description="Lipoyl-binding" evidence="8">
    <location>
        <begin position="114"/>
        <end position="189"/>
    </location>
</feature>
<evidence type="ECO:0000256" key="2">
    <source>
        <dbReference type="ARBA" id="ARBA00007317"/>
    </source>
</evidence>